<dbReference type="RefSeq" id="WP_086298133.1">
    <property type="nucleotide sequence ID" value="NZ_CP018789.1"/>
</dbReference>
<dbReference type="EMBL" id="CP018789">
    <property type="protein sequence ID" value="ARR01161.1"/>
    <property type="molecule type" value="Genomic_DNA"/>
</dbReference>
<reference evidence="15" key="1">
    <citation type="journal article" date="2017" name="Genome Biol. Evol.">
        <title>Comparative Genomic Analysis Identifies a Campylobacter Clade Deficient in Selenium Metabolism.</title>
        <authorList>
            <person name="Miller W.G."/>
            <person name="Yee E."/>
            <person name="Lopes B.S."/>
            <person name="Chapman M.H."/>
            <person name="Huynh S."/>
            <person name="Bono J.L."/>
            <person name="Parker C.T."/>
            <person name="Strachan N.J.C."/>
            <person name="Forbes K.J."/>
        </authorList>
    </citation>
    <scope>NUCLEOTIDE SEQUENCE [LARGE SCALE GENOMIC DNA]</scope>
    <source>
        <strain evidence="15">RM6137</strain>
    </source>
</reference>
<sequence>MKRVIFPLIISLFFISCGSGKSPYAPPVIDDNLTTNPMKSLVSNRADVDSNLSTPNGAPLLNLSASPSLGSKSAALTIINPMGGSSITIWALAEGNWLWGYTLDNSKDFGAARFWQVINLGNDIALISNFLTNTCIHDEGSGITHRRCDPNNKSQQWQLFAMDNGAIQLKSTASNKCITTDLGSLVQTGSYYSLAMRDCNFKPNFNQQWVFIPKALPTEVLLGYQQ</sequence>
<dbReference type="Proteomes" id="UP000194260">
    <property type="component" value="Chromosome"/>
</dbReference>
<protein>
    <recommendedName>
        <fullName evidence="2">Cytolethal distending toxin subunit A</fullName>
    </recommendedName>
</protein>
<dbReference type="EMBL" id="CP018789">
    <property type="protein sequence ID" value="ARR01140.1"/>
    <property type="molecule type" value="Genomic_DNA"/>
</dbReference>
<evidence type="ECO:0000256" key="1">
    <source>
        <dbReference type="ARBA" id="ARBA00004459"/>
    </source>
</evidence>
<reference evidence="12" key="2">
    <citation type="journal article" date="2017" name="Genome Biol. Evol.">
        <title>Comparative genomic analysis identifies a Campylobacter clade deficient in selenium metabolism.</title>
        <authorList>
            <person name="Miller W.G."/>
            <person name="Yee E."/>
            <person name="Lopes B.S."/>
            <person name="Chapman M.H."/>
            <person name="Huynh S."/>
            <person name="Bono J.L."/>
            <person name="Parker C.T."/>
            <person name="Strachan N.J.C."/>
            <person name="Forbes K.J."/>
        </authorList>
    </citation>
    <scope>NUCLEOTIDE SEQUENCE [LARGE SCALE GENOMIC DNA]</scope>
    <source>
        <strain evidence="12">RM6137</strain>
    </source>
</reference>
<dbReference type="AlphaFoldDB" id="A0A1X9SY06"/>
<dbReference type="SUPFAM" id="SSF50370">
    <property type="entry name" value="Ricin B-like lectins"/>
    <property type="match status" value="1"/>
</dbReference>
<evidence type="ECO:0000256" key="2">
    <source>
        <dbReference type="ARBA" id="ARBA00016112"/>
    </source>
</evidence>
<dbReference type="KEGG" id="camy:CSUIS_1347"/>
<evidence type="ECO:0000256" key="9">
    <source>
        <dbReference type="ARBA" id="ARBA00023237"/>
    </source>
</evidence>
<dbReference type="PRINTS" id="PR01387">
    <property type="entry name" value="CDTOXINA"/>
</dbReference>
<evidence type="ECO:0000313" key="12">
    <source>
        <dbReference type="EMBL" id="ARR01140.1"/>
    </source>
</evidence>
<evidence type="ECO:0000313" key="13">
    <source>
        <dbReference type="EMBL" id="ARR01161.1"/>
    </source>
</evidence>
<keyword evidence="5" id="KW-0430">Lectin</keyword>
<dbReference type="PROSITE" id="PS51257">
    <property type="entry name" value="PROKAR_LIPOPROTEIN"/>
    <property type="match status" value="1"/>
</dbReference>
<comment type="subcellular location">
    <subcellularLocation>
        <location evidence="1">Cell outer membrane</location>
        <topology evidence="1">Lipid-anchor</topology>
    </subcellularLocation>
</comment>
<gene>
    <name evidence="12" type="primary">cdtA2</name>
    <name evidence="11" type="synonym">cdtA1</name>
    <name evidence="13" type="synonym">cdtA3</name>
    <name evidence="11" type="ORF">CSUIS_1339</name>
    <name evidence="12" type="ORF">CSUIS_1347</name>
    <name evidence="13" type="ORF">CSUIS_1371</name>
    <name evidence="14" type="ORF">V2I23_08260</name>
</gene>
<dbReference type="CDD" id="cd23414">
    <property type="entry name" value="beta-trefoil_Ricin_CdtA"/>
    <property type="match status" value="1"/>
</dbReference>
<accession>A0A1X9SY06</accession>
<dbReference type="KEGG" id="camy:CSUIS_1371"/>
<keyword evidence="16" id="KW-1185">Reference proteome</keyword>
<evidence type="ECO:0000256" key="4">
    <source>
        <dbReference type="ARBA" id="ARBA00022729"/>
    </source>
</evidence>
<keyword evidence="3" id="KW-0800">Toxin</keyword>
<dbReference type="KEGG" id="camy:CSUIS_1339"/>
<evidence type="ECO:0000256" key="8">
    <source>
        <dbReference type="ARBA" id="ARBA00023139"/>
    </source>
</evidence>
<dbReference type="EMBL" id="JAZBRD010000025">
    <property type="protein sequence ID" value="MEE3745269.1"/>
    <property type="molecule type" value="Genomic_DNA"/>
</dbReference>
<evidence type="ECO:0000256" key="7">
    <source>
        <dbReference type="ARBA" id="ARBA00023136"/>
    </source>
</evidence>
<dbReference type="InterPro" id="IPR015957">
    <property type="entry name" value="CDtoxinA"/>
</dbReference>
<keyword evidence="7" id="KW-0472">Membrane</keyword>
<organism evidence="12 15">
    <name type="scientific">Campylobacter porcelli</name>
    <dbReference type="NCBI Taxonomy" id="1660073"/>
    <lineage>
        <taxon>Bacteria</taxon>
        <taxon>Pseudomonadati</taxon>
        <taxon>Campylobacterota</taxon>
        <taxon>Epsilonproteobacteria</taxon>
        <taxon>Campylobacterales</taxon>
        <taxon>Campylobacteraceae</taxon>
        <taxon>Campylobacter</taxon>
    </lineage>
</organism>
<evidence type="ECO:0000313" key="14">
    <source>
        <dbReference type="EMBL" id="MEE3745269.1"/>
    </source>
</evidence>
<evidence type="ECO:0000256" key="3">
    <source>
        <dbReference type="ARBA" id="ARBA00022656"/>
    </source>
</evidence>
<dbReference type="InterPro" id="IPR035992">
    <property type="entry name" value="Ricin_B-like_lectins"/>
</dbReference>
<evidence type="ECO:0000256" key="5">
    <source>
        <dbReference type="ARBA" id="ARBA00022734"/>
    </source>
</evidence>
<evidence type="ECO:0000313" key="15">
    <source>
        <dbReference type="Proteomes" id="UP000194260"/>
    </source>
</evidence>
<dbReference type="GO" id="GO:0030246">
    <property type="term" value="F:carbohydrate binding"/>
    <property type="evidence" value="ECO:0007669"/>
    <property type="project" value="UniProtKB-KW"/>
</dbReference>
<dbReference type="PROSITE" id="PS50231">
    <property type="entry name" value="RICIN_B_LECTIN"/>
    <property type="match status" value="1"/>
</dbReference>
<evidence type="ECO:0000256" key="10">
    <source>
        <dbReference type="ARBA" id="ARBA00023288"/>
    </source>
</evidence>
<keyword evidence="4" id="KW-0732">Signal</keyword>
<keyword evidence="9" id="KW-0998">Cell outer membrane</keyword>
<dbReference type="InterPro" id="IPR003558">
    <property type="entry name" value="CDtoxinA/C"/>
</dbReference>
<dbReference type="GO" id="GO:0009279">
    <property type="term" value="C:cell outer membrane"/>
    <property type="evidence" value="ECO:0007669"/>
    <property type="project" value="UniProtKB-SubCell"/>
</dbReference>
<keyword evidence="8" id="KW-0564">Palmitate</keyword>
<keyword evidence="10" id="KW-0449">Lipoprotein</keyword>
<keyword evidence="6" id="KW-0843">Virulence</keyword>
<name>A0A1X9SY06_9BACT</name>
<evidence type="ECO:0000313" key="11">
    <source>
        <dbReference type="EMBL" id="ARR01133.1"/>
    </source>
</evidence>
<evidence type="ECO:0000313" key="16">
    <source>
        <dbReference type="Proteomes" id="UP001331664"/>
    </source>
</evidence>
<dbReference type="Gene3D" id="2.80.10.50">
    <property type="match status" value="1"/>
</dbReference>
<evidence type="ECO:0000256" key="6">
    <source>
        <dbReference type="ARBA" id="ARBA00023026"/>
    </source>
</evidence>
<dbReference type="Pfam" id="PF03498">
    <property type="entry name" value="CDtoxinA"/>
    <property type="match status" value="1"/>
</dbReference>
<dbReference type="GO" id="GO:0090729">
    <property type="term" value="F:toxin activity"/>
    <property type="evidence" value="ECO:0007669"/>
    <property type="project" value="UniProtKB-KW"/>
</dbReference>
<proteinExistence type="predicted"/>
<dbReference type="EMBL" id="CP018789">
    <property type="protein sequence ID" value="ARR01133.1"/>
    <property type="molecule type" value="Genomic_DNA"/>
</dbReference>
<reference evidence="14 16" key="3">
    <citation type="submission" date="2024-01" db="EMBL/GenBank/DDBJ databases">
        <title>Campylobacter porcellus sp. nov.</title>
        <authorList>
            <person name="Papic B."/>
            <person name="Gruntar I."/>
        </authorList>
    </citation>
    <scope>NUCLEOTIDE SEQUENCE [LARGE SCALE GENOMIC DNA]</scope>
    <source>
        <strain evidence="14 16">CX2-4855-23</strain>
    </source>
</reference>
<dbReference type="Proteomes" id="UP001331664">
    <property type="component" value="Unassembled WGS sequence"/>
</dbReference>
<dbReference type="STRING" id="1660073.CSUIS_1339"/>